<dbReference type="Pfam" id="PF00326">
    <property type="entry name" value="Peptidase_S9"/>
    <property type="match status" value="1"/>
</dbReference>
<evidence type="ECO:0000259" key="5">
    <source>
        <dbReference type="Pfam" id="PF00326"/>
    </source>
</evidence>
<evidence type="ECO:0000256" key="4">
    <source>
        <dbReference type="ARBA" id="ARBA00022825"/>
    </source>
</evidence>
<reference evidence="7 8" key="1">
    <citation type="submission" date="2022-09" db="EMBL/GenBank/DDBJ databases">
        <title>New species of Phenylobacterium.</title>
        <authorList>
            <person name="Mieszkin S."/>
        </authorList>
    </citation>
    <scope>NUCLEOTIDE SEQUENCE [LARGE SCALE GENOMIC DNA]</scope>
    <source>
        <strain evidence="7 8">HK31-G</strain>
    </source>
</reference>
<dbReference type="SUPFAM" id="SSF53474">
    <property type="entry name" value="alpha/beta-Hydrolases"/>
    <property type="match status" value="1"/>
</dbReference>
<proteinExistence type="inferred from homology"/>
<dbReference type="SUPFAM" id="SSF50993">
    <property type="entry name" value="Peptidase/esterase 'gauge' domain"/>
    <property type="match status" value="1"/>
</dbReference>
<dbReference type="EMBL" id="JAOTJD010000036">
    <property type="protein sequence ID" value="MFD3265611.1"/>
    <property type="molecule type" value="Genomic_DNA"/>
</dbReference>
<keyword evidence="2" id="KW-0645">Protease</keyword>
<organism evidence="7 8">
    <name type="scientific">Phenylobacterium ferrooxidans</name>
    <dbReference type="NCBI Taxonomy" id="2982689"/>
    <lineage>
        <taxon>Bacteria</taxon>
        <taxon>Pseudomonadati</taxon>
        <taxon>Pseudomonadota</taxon>
        <taxon>Alphaproteobacteria</taxon>
        <taxon>Caulobacterales</taxon>
        <taxon>Caulobacteraceae</taxon>
        <taxon>Phenylobacterium</taxon>
    </lineage>
</organism>
<keyword evidence="4" id="KW-0720">Serine protease</keyword>
<keyword evidence="3" id="KW-0378">Hydrolase</keyword>
<gene>
    <name evidence="7" type="ORF">OCL97_16760</name>
</gene>
<comment type="similarity">
    <text evidence="1">Belongs to the peptidase S9A family.</text>
</comment>
<evidence type="ECO:0000256" key="1">
    <source>
        <dbReference type="ARBA" id="ARBA00005228"/>
    </source>
</evidence>
<dbReference type="InterPro" id="IPR023302">
    <property type="entry name" value="Pept_S9A_N"/>
</dbReference>
<dbReference type="PANTHER" id="PTHR11757:SF19">
    <property type="entry name" value="PROLYL ENDOPEPTIDASE-LIKE"/>
    <property type="match status" value="1"/>
</dbReference>
<accession>A0ABW6CV77</accession>
<dbReference type="InterPro" id="IPR029058">
    <property type="entry name" value="AB_hydrolase_fold"/>
</dbReference>
<dbReference type="InterPro" id="IPR051543">
    <property type="entry name" value="Serine_Peptidase_S9A"/>
</dbReference>
<evidence type="ECO:0000256" key="2">
    <source>
        <dbReference type="ARBA" id="ARBA00022670"/>
    </source>
</evidence>
<feature type="domain" description="Peptidase S9A N-terminal" evidence="6">
    <location>
        <begin position="6"/>
        <end position="414"/>
    </location>
</feature>
<name>A0ABW6CV77_9CAUL</name>
<evidence type="ECO:0000259" key="6">
    <source>
        <dbReference type="Pfam" id="PF02897"/>
    </source>
</evidence>
<sequence>MTRPTPPVARREPKSITQLGRTRVDDYAWMKDENWKEVLRDPKVLRADIRDHLDAENAYTKALLDDPTKALQEALFAEMKGRIKEDDSSVPASDGAWDYYVRYEIGAEHPVHGRRPRGRSDGEVVLLDEEALSKGKAFFQVGAAHHSPDHRLYAWAADEQGSEYYTIRIKDLATGETLAFEIESAYGDFTFSPDSQWLFWIWRDENARPSKVYRRPARGGEDVLVYEEADDGMFLGVGTTSDDSHVVVHVGNQETTEIWLIPASDPTRPPFVAEPRRVGVKYELDHWTDRWVIRTNDDGAVDFKLVTSTAEIPAKSTWTDFVPHQPGHYVTGFAAYAGHLVRLERVNANDRIVVMTRGGGEHEIVFDEEACALSLSGGYEYDTTVTRFIYQSPTTPRQWFDYDMASRERTLRKTQEIPSGHDPAKYVARRLTATAADGVQVPITVLMLQDTPLDGSAPLLLYGYGAYGHAMEPSFSIRNLSLVDRGWIWATAHVRGGSDKGWGWFLDGRKEKKPNSFTDFIACAEHLSAEGYGKAGKMVAYGGSAGGMLMGAIANLRPDLWAGVIAAVPFVDVLNTMSDTTLPLTPPEWPEWGNPLEDEAAYDTIAAYSPYDQVAPRPYPPVLATGGLSDPRVTYWEPQKWVARLRQVSTSDAPILLKINMDAGHGGASGRFDFLKEIALDYAFAIWAVDRGWE</sequence>
<evidence type="ECO:0000313" key="7">
    <source>
        <dbReference type="EMBL" id="MFD3265611.1"/>
    </source>
</evidence>
<dbReference type="Gene3D" id="3.40.50.1820">
    <property type="entry name" value="alpha/beta hydrolase"/>
    <property type="match status" value="1"/>
</dbReference>
<keyword evidence="8" id="KW-1185">Reference proteome</keyword>
<dbReference type="InterPro" id="IPR002470">
    <property type="entry name" value="Peptidase_S9A"/>
</dbReference>
<protein>
    <submittedName>
        <fullName evidence="7">S9 family peptidase</fullName>
    </submittedName>
</protein>
<evidence type="ECO:0000313" key="8">
    <source>
        <dbReference type="Proteomes" id="UP001598130"/>
    </source>
</evidence>
<dbReference type="RefSeq" id="WP_377371007.1">
    <property type="nucleotide sequence ID" value="NZ_JAOTJD010000036.1"/>
</dbReference>
<dbReference type="PRINTS" id="PR00862">
    <property type="entry name" value="PROLIGOPTASE"/>
</dbReference>
<dbReference type="PANTHER" id="PTHR11757">
    <property type="entry name" value="PROTEASE FAMILY S9A OLIGOPEPTIDASE"/>
    <property type="match status" value="1"/>
</dbReference>
<evidence type="ECO:0000256" key="3">
    <source>
        <dbReference type="ARBA" id="ARBA00022801"/>
    </source>
</evidence>
<dbReference type="InterPro" id="IPR001375">
    <property type="entry name" value="Peptidase_S9_cat"/>
</dbReference>
<dbReference type="Pfam" id="PF02897">
    <property type="entry name" value="Peptidase_S9_N"/>
    <property type="match status" value="1"/>
</dbReference>
<feature type="domain" description="Peptidase S9 prolyl oligopeptidase catalytic" evidence="5">
    <location>
        <begin position="473"/>
        <end position="686"/>
    </location>
</feature>
<dbReference type="Proteomes" id="UP001598130">
    <property type="component" value="Unassembled WGS sequence"/>
</dbReference>
<dbReference type="Gene3D" id="2.130.10.120">
    <property type="entry name" value="Prolyl oligopeptidase, N-terminal domain"/>
    <property type="match status" value="1"/>
</dbReference>
<comment type="caution">
    <text evidence="7">The sequence shown here is derived from an EMBL/GenBank/DDBJ whole genome shotgun (WGS) entry which is preliminary data.</text>
</comment>